<name>L0PEB8_PNEJI</name>
<evidence type="ECO:0000256" key="4">
    <source>
        <dbReference type="PROSITE-ProRule" id="PRU00339"/>
    </source>
</evidence>
<dbReference type="Proteomes" id="UP000010422">
    <property type="component" value="Unassembled WGS sequence"/>
</dbReference>
<feature type="repeat" description="TPR" evidence="4">
    <location>
        <begin position="176"/>
        <end position="209"/>
    </location>
</feature>
<dbReference type="SMART" id="SM00028">
    <property type="entry name" value="TPR"/>
    <property type="match status" value="3"/>
</dbReference>
<dbReference type="GO" id="GO:0072380">
    <property type="term" value="C:TRC complex"/>
    <property type="evidence" value="ECO:0007669"/>
    <property type="project" value="TreeGrafter"/>
</dbReference>
<dbReference type="EMBL" id="CAKM01000249">
    <property type="protein sequence ID" value="CCJ30404.1"/>
    <property type="molecule type" value="Genomic_DNA"/>
</dbReference>
<gene>
    <name evidence="6" type="ORF">PNEJI1_000605</name>
</gene>
<evidence type="ECO:0000313" key="7">
    <source>
        <dbReference type="Proteomes" id="UP000010422"/>
    </source>
</evidence>
<dbReference type="GO" id="GO:0060090">
    <property type="term" value="F:molecular adaptor activity"/>
    <property type="evidence" value="ECO:0007669"/>
    <property type="project" value="TreeGrafter"/>
</dbReference>
<feature type="domain" description="SGTA homodimerisation" evidence="5">
    <location>
        <begin position="9"/>
        <end position="75"/>
    </location>
</feature>
<proteinExistence type="inferred from homology"/>
<dbReference type="Pfam" id="PF07719">
    <property type="entry name" value="TPR_2"/>
    <property type="match status" value="1"/>
</dbReference>
<dbReference type="Pfam" id="PF13181">
    <property type="entry name" value="TPR_8"/>
    <property type="match status" value="1"/>
</dbReference>
<dbReference type="InterPro" id="IPR011990">
    <property type="entry name" value="TPR-like_helical_dom_sf"/>
</dbReference>
<dbReference type="STRING" id="1209962.L0PEB8"/>
<evidence type="ECO:0000259" key="5">
    <source>
        <dbReference type="Pfam" id="PF16546"/>
    </source>
</evidence>
<reference evidence="6 7" key="1">
    <citation type="journal article" date="2012" name="MBio">
        <title>De novo assembly of the Pneumocystis jirovecii genome from a single bronchoalveolar lavage fluid specimen from a patient.</title>
        <authorList>
            <person name="Cisse O.H."/>
            <person name="Pagni M."/>
            <person name="Hauser P.M."/>
        </authorList>
    </citation>
    <scope>NUCLEOTIDE SEQUENCE [LARGE SCALE GENOMIC DNA]</scope>
    <source>
        <strain evidence="6 7">SE8</strain>
    </source>
</reference>
<dbReference type="Gene3D" id="1.20.5.420">
    <property type="entry name" value="Immunoglobulin FC, subunit C"/>
    <property type="match status" value="1"/>
</dbReference>
<dbReference type="InParanoid" id="L0PEB8"/>
<dbReference type="Pfam" id="PF00515">
    <property type="entry name" value="TPR_1"/>
    <property type="match status" value="1"/>
</dbReference>
<dbReference type="InterPro" id="IPR032374">
    <property type="entry name" value="SGTA_dimer"/>
</dbReference>
<keyword evidence="2" id="KW-0677">Repeat</keyword>
<dbReference type="InterPro" id="IPR047150">
    <property type="entry name" value="SGT"/>
</dbReference>
<dbReference type="Gene3D" id="1.25.40.10">
    <property type="entry name" value="Tetratricopeptide repeat domain"/>
    <property type="match status" value="1"/>
</dbReference>
<dbReference type="PANTHER" id="PTHR45831">
    <property type="entry name" value="LD24721P"/>
    <property type="match status" value="1"/>
</dbReference>
<sequence length="351" mass="38263">MISKNLSSNQQCIAFLVAEWLENCLKEGVIPEEEKEGIEVAVQCITGTFSVDPCCSNQRKSLGIDSQTLTSIFEEAQQQTRSSVKISAEFATNITTTCNINTNDKAKAEDLKTQGNNAMSKKDYSHAIHCYTEALKLFPHDVIYLSNRAAAYSQSGDNHSAVKDAKLALEIDPSYGKAYSRLGHAYYALGNYKEALEVYEKGLKVDPASEIMKRGLELNSEFENVSKASNTDSSNEIPRGTCEMPDFASMMNNSTFMSVAQNLMSSGALNDLLTNPRIAQMAQNIMSSGQAPNIQDIMADPEMRNIRARGFMGNFGQGNTGNTGGNTRSQEITKCSLNGAIKPCLSSTSTK</sequence>
<dbReference type="GO" id="GO:0006620">
    <property type="term" value="P:post-translational protein targeting to endoplasmic reticulum membrane"/>
    <property type="evidence" value="ECO:0007669"/>
    <property type="project" value="TreeGrafter"/>
</dbReference>
<dbReference type="FunFam" id="1.25.40.10:FF:000207">
    <property type="entry name" value="Small glutamine-rich tetratricopeptide repeat-containing protein"/>
    <property type="match status" value="1"/>
</dbReference>
<accession>L0PEB8</accession>
<dbReference type="InterPro" id="IPR019734">
    <property type="entry name" value="TPR_rpt"/>
</dbReference>
<dbReference type="SUPFAM" id="SSF48452">
    <property type="entry name" value="TPR-like"/>
    <property type="match status" value="1"/>
</dbReference>
<dbReference type="PROSITE" id="PS50005">
    <property type="entry name" value="TPR"/>
    <property type="match status" value="2"/>
</dbReference>
<dbReference type="InterPro" id="IPR013105">
    <property type="entry name" value="TPR_2"/>
</dbReference>
<dbReference type="PANTHER" id="PTHR45831:SF2">
    <property type="entry name" value="LD24721P"/>
    <property type="match status" value="1"/>
</dbReference>
<dbReference type="Pfam" id="PF16546">
    <property type="entry name" value="SGTA_dimer"/>
    <property type="match status" value="1"/>
</dbReference>
<dbReference type="PROSITE" id="PS50293">
    <property type="entry name" value="TPR_REGION"/>
    <property type="match status" value="1"/>
</dbReference>
<evidence type="ECO:0000313" key="6">
    <source>
        <dbReference type="EMBL" id="CCJ30404.1"/>
    </source>
</evidence>
<keyword evidence="3 4" id="KW-0802">TPR repeat</keyword>
<dbReference type="FunCoup" id="L0PEB8">
    <property type="interactions" value="107"/>
</dbReference>
<protein>
    <recommendedName>
        <fullName evidence="5">SGTA homodimerisation domain-containing protein</fullName>
    </recommendedName>
</protein>
<evidence type="ECO:0000256" key="3">
    <source>
        <dbReference type="ARBA" id="ARBA00022803"/>
    </source>
</evidence>
<comment type="caution">
    <text evidence="6">The sequence shown here is derived from an EMBL/GenBank/DDBJ whole genome shotgun (WGS) entry which is preliminary data.</text>
</comment>
<feature type="repeat" description="TPR" evidence="4">
    <location>
        <begin position="108"/>
        <end position="141"/>
    </location>
</feature>
<evidence type="ECO:0000256" key="2">
    <source>
        <dbReference type="ARBA" id="ARBA00022737"/>
    </source>
</evidence>
<dbReference type="GO" id="GO:0016020">
    <property type="term" value="C:membrane"/>
    <property type="evidence" value="ECO:0007669"/>
    <property type="project" value="TreeGrafter"/>
</dbReference>
<dbReference type="AlphaFoldDB" id="L0PEB8"/>
<dbReference type="VEuPathDB" id="FungiDB:PNEJI1_000605"/>
<organism evidence="7">
    <name type="scientific">Pneumocystis jirovecii</name>
    <name type="common">Human pneumocystis pneumonia agent</name>
    <dbReference type="NCBI Taxonomy" id="42068"/>
    <lineage>
        <taxon>Eukaryota</taxon>
        <taxon>Fungi</taxon>
        <taxon>Dikarya</taxon>
        <taxon>Ascomycota</taxon>
        <taxon>Taphrinomycotina</taxon>
        <taxon>Pneumocystomycetes</taxon>
        <taxon>Pneumocystaceae</taxon>
        <taxon>Pneumocystis</taxon>
    </lineage>
</organism>
<evidence type="ECO:0000256" key="1">
    <source>
        <dbReference type="ARBA" id="ARBA00008175"/>
    </source>
</evidence>
<comment type="similarity">
    <text evidence="1">Belongs to the SGT family.</text>
</comment>